<dbReference type="GO" id="GO:0006397">
    <property type="term" value="P:mRNA processing"/>
    <property type="evidence" value="ECO:0007669"/>
    <property type="project" value="InterPro"/>
</dbReference>
<dbReference type="InterPro" id="IPR043502">
    <property type="entry name" value="DNA/RNA_pol_sf"/>
</dbReference>
<dbReference type="PROSITE" id="PS50878">
    <property type="entry name" value="RT_POL"/>
    <property type="match status" value="1"/>
</dbReference>
<dbReference type="InterPro" id="IPR024937">
    <property type="entry name" value="Domain_X"/>
</dbReference>
<keyword evidence="2" id="KW-0614">Plasmid</keyword>
<sequence length="604" mass="70863">MRNPDVVLNNLVSKSKEANYVFDRLYRNLYNPEFYLKAYANLYAKPGNMTEGSDGKTIDGFNLKRIDSLIESLKNETYQPKPSRRVYIPKANGKKRPLGIPSFDDKLLQEVIRMILEAIYEGTFLKTSHGFRPEHSCHTALEQIRGTFTGVRWFIEGDIEAFFDNIDHHVLINILKRRIDDAKFIRLVWKFLRVGFIDDWKFHKTYSGTPQGGIISPLLSNIYLNELDVYMEEYINSFNKGIKREKTNSTRYLETKAYRMRKRMREVWAELPQKDKDENLKQYKELRNQLLNTQCTNPMDSNFKRLRYTRYADDFLIGIIGSKEDCLTLKEDITIFLKNKLKLNLSQEKTLITSSAKKARFLGYDITVTRNTSLGTDGNGVTKRTRNFICKLYAPQDKWVQKLKEYGALKITSDGKWKSTHRTYLKDLDDIEIINTFNSEIRGLYNYYKLAHNVANLHKFHHFMKFSFAKTLGAKYKKSVSKIFSEYSINGELCVKYKTKKGQKVMYFYRDGFRRVKRPTFIHDADSLPNTLKFGGTTSLIDRLKATKCEYCGKESTELEMHHVRKLKDLKGKKKWEYFMIARRRKTLAICKECHVALHNGKLD</sequence>
<gene>
    <name evidence="2" type="ORF">B7492_32320</name>
</gene>
<dbReference type="InterPro" id="IPR000477">
    <property type="entry name" value="RT_dom"/>
</dbReference>
<dbReference type="InterPro" id="IPR051083">
    <property type="entry name" value="GrpII_Intron_Splice-Mob/Def"/>
</dbReference>
<accession>A0A1W6AIQ2</accession>
<geneLocation type="plasmid" evidence="2 3">
    <name>unnamed3</name>
</geneLocation>
<dbReference type="InterPro" id="IPR049030">
    <property type="entry name" value="AI2M-like_HNH"/>
</dbReference>
<evidence type="ECO:0000313" key="3">
    <source>
        <dbReference type="Proteomes" id="UP000192932"/>
    </source>
</evidence>
<dbReference type="PANTHER" id="PTHR34047:SF8">
    <property type="entry name" value="PROTEIN YKFC"/>
    <property type="match status" value="1"/>
</dbReference>
<evidence type="ECO:0000313" key="2">
    <source>
        <dbReference type="EMBL" id="ARJ25727.1"/>
    </source>
</evidence>
<dbReference type="GO" id="GO:0003964">
    <property type="term" value="F:RNA-directed DNA polymerase activity"/>
    <property type="evidence" value="ECO:0007669"/>
    <property type="project" value="UniProtKB-KW"/>
</dbReference>
<dbReference type="EMBL" id="CP020746">
    <property type="protein sequence ID" value="ARJ25727.1"/>
    <property type="molecule type" value="Genomic_DNA"/>
</dbReference>
<keyword evidence="2" id="KW-0548">Nucleotidyltransferase</keyword>
<dbReference type="SUPFAM" id="SSF56672">
    <property type="entry name" value="DNA/RNA polymerases"/>
    <property type="match status" value="1"/>
</dbReference>
<dbReference type="Pfam" id="PF01348">
    <property type="entry name" value="Intron_maturas2"/>
    <property type="match status" value="1"/>
</dbReference>
<dbReference type="PANTHER" id="PTHR34047">
    <property type="entry name" value="NUCLEAR INTRON MATURASE 1, MITOCHONDRIAL-RELATED"/>
    <property type="match status" value="1"/>
</dbReference>
<feature type="domain" description="Reverse transcriptase" evidence="1">
    <location>
        <begin position="69"/>
        <end position="366"/>
    </location>
</feature>
<protein>
    <submittedName>
        <fullName evidence="2">Group II intron reverse transcriptase/maturase</fullName>
    </submittedName>
</protein>
<keyword evidence="2" id="KW-0808">Transferase</keyword>
<keyword evidence="2" id="KW-0695">RNA-directed DNA polymerase</keyword>
<dbReference type="CDD" id="cd01651">
    <property type="entry name" value="RT_G2_intron"/>
    <property type="match status" value="1"/>
</dbReference>
<name>A0A1W6AIQ2_BACMY</name>
<proteinExistence type="predicted"/>
<dbReference type="Proteomes" id="UP000192932">
    <property type="component" value="Plasmid unnamed3"/>
</dbReference>
<evidence type="ECO:0000259" key="1">
    <source>
        <dbReference type="PROSITE" id="PS50878"/>
    </source>
</evidence>
<dbReference type="Pfam" id="PF00078">
    <property type="entry name" value="RVT_1"/>
    <property type="match status" value="1"/>
</dbReference>
<dbReference type="Pfam" id="PF21368">
    <property type="entry name" value="AI2M-like_HNH"/>
    <property type="match status" value="1"/>
</dbReference>
<reference evidence="2 3" key="1">
    <citation type="submission" date="2017-04" db="EMBL/GenBank/DDBJ databases">
        <title>The Characteristic of a Fine Plant Growth-Promoting Rhizobacteria Bacillus mycoides Gnyt1 and its Whole Genome Sequencing Analysis.</title>
        <authorList>
            <person name="Li J.H."/>
            <person name="Yao T."/>
        </authorList>
    </citation>
    <scope>NUCLEOTIDE SEQUENCE [LARGE SCALE GENOMIC DNA]</scope>
    <source>
        <strain evidence="2 3">Gnyt1</strain>
        <plasmid evidence="3">Plasmid unnamed3</plasmid>
    </source>
</reference>
<dbReference type="AlphaFoldDB" id="A0A1W6AIQ2"/>
<organism evidence="2 3">
    <name type="scientific">Bacillus mycoides</name>
    <dbReference type="NCBI Taxonomy" id="1405"/>
    <lineage>
        <taxon>Bacteria</taxon>
        <taxon>Bacillati</taxon>
        <taxon>Bacillota</taxon>
        <taxon>Bacilli</taxon>
        <taxon>Bacillales</taxon>
        <taxon>Bacillaceae</taxon>
        <taxon>Bacillus</taxon>
        <taxon>Bacillus cereus group</taxon>
    </lineage>
</organism>
<dbReference type="RefSeq" id="WP_085313447.1">
    <property type="nucleotide sequence ID" value="NZ_CP020746.1"/>
</dbReference>